<protein>
    <recommendedName>
        <fullName evidence="3">Methyltransferase FkbM domain-containing protein</fullName>
    </recommendedName>
</protein>
<comment type="caution">
    <text evidence="1">The sequence shown here is derived from an EMBL/GenBank/DDBJ whole genome shotgun (WGS) entry which is preliminary data.</text>
</comment>
<evidence type="ECO:0000313" key="2">
    <source>
        <dbReference type="Proteomes" id="UP000029385"/>
    </source>
</evidence>
<dbReference type="Proteomes" id="UP000029385">
    <property type="component" value="Unassembled WGS sequence"/>
</dbReference>
<dbReference type="STRING" id="1121015.GCA_000420545_00321"/>
<sequence>MIRKLQQAWKRAYHDFYRRLPGVRESKALQQEITRIGGLLSNGLAYQTYEQLLAADPRQADPKRLSKYGVSVNSQNGEDGMINEIFRRIGRESRVFVEIGVGDGLENNSAFLLAQGWRGYWIDGDGRFVDVVAPALAGREDRLQWRVRFVDRENVGGILAEMAVPQEFDLLSLDVDQNTLFVWEGLRTYRPRVVVVEYNAAIPSDVDWRVRYDKDRVWDGSQNYGASLKAFETLGAELGYRLVGCDFNGVNAFFVRSDLAGGHFAEPFTAENHYEPARFLLLHRASHRRALLDLPD</sequence>
<dbReference type="OrthoDB" id="9810122at2"/>
<dbReference type="AlphaFoldDB" id="A0A091AM57"/>
<proteinExistence type="predicted"/>
<reference evidence="1 2" key="1">
    <citation type="submission" date="2013-09" db="EMBL/GenBank/DDBJ databases">
        <title>Genome sequencing of Arenimonas oryziterrae.</title>
        <authorList>
            <person name="Chen F."/>
            <person name="Wang G."/>
        </authorList>
    </citation>
    <scope>NUCLEOTIDE SEQUENCE [LARGE SCALE GENOMIC DNA]</scope>
    <source>
        <strain evidence="1 2">YC6267</strain>
    </source>
</reference>
<dbReference type="EMBL" id="AVCI01000045">
    <property type="protein sequence ID" value="KFN41283.1"/>
    <property type="molecule type" value="Genomic_DNA"/>
</dbReference>
<gene>
    <name evidence="1" type="ORF">N789_05245</name>
</gene>
<dbReference type="RefSeq" id="WP_022967983.1">
    <property type="nucleotide sequence ID" value="NZ_ATVD01000001.1"/>
</dbReference>
<evidence type="ECO:0000313" key="1">
    <source>
        <dbReference type="EMBL" id="KFN41283.1"/>
    </source>
</evidence>
<evidence type="ECO:0008006" key="3">
    <source>
        <dbReference type="Google" id="ProtNLM"/>
    </source>
</evidence>
<accession>A0A091AM57</accession>
<organism evidence="1 2">
    <name type="scientific">Arenimonas oryziterrae DSM 21050 = YC6267</name>
    <dbReference type="NCBI Taxonomy" id="1121015"/>
    <lineage>
        <taxon>Bacteria</taxon>
        <taxon>Pseudomonadati</taxon>
        <taxon>Pseudomonadota</taxon>
        <taxon>Gammaproteobacteria</taxon>
        <taxon>Lysobacterales</taxon>
        <taxon>Lysobacteraceae</taxon>
        <taxon>Arenimonas</taxon>
    </lineage>
</organism>
<name>A0A091AM57_9GAMM</name>
<dbReference type="PATRIC" id="fig|1121015.4.peg.2721"/>
<dbReference type="eggNOG" id="ENOG502Z9VT">
    <property type="taxonomic scope" value="Bacteria"/>
</dbReference>
<keyword evidence="2" id="KW-1185">Reference proteome</keyword>